<keyword evidence="1" id="KW-0732">Signal</keyword>
<protein>
    <recommendedName>
        <fullName evidence="4">Malate dehydrogenase</fullName>
    </recommendedName>
</protein>
<proteinExistence type="predicted"/>
<organism evidence="2 3">
    <name type="scientific">Lentinula aciculospora</name>
    <dbReference type="NCBI Taxonomy" id="153920"/>
    <lineage>
        <taxon>Eukaryota</taxon>
        <taxon>Fungi</taxon>
        <taxon>Dikarya</taxon>
        <taxon>Basidiomycota</taxon>
        <taxon>Agaricomycotina</taxon>
        <taxon>Agaricomycetes</taxon>
        <taxon>Agaricomycetidae</taxon>
        <taxon>Agaricales</taxon>
        <taxon>Marasmiineae</taxon>
        <taxon>Omphalotaceae</taxon>
        <taxon>Lentinula</taxon>
    </lineage>
</organism>
<sequence>MGFSPSTASAATFVALSLGLGSCASVVSDQIHTSNLSSRGHQLASLFDTSASGCAVSTAIVPHQGGQLAQPTYQVTQIGLGIGTQNYSCSSAGNYTSIGAVAELYDVSCEYLTAGFTDISAEAYRVWNAAPTYYTESTLIDVLYASGGMTTIPAILGEHYFVPSLTGSGVSPKWDFTSKAFVGNSAAYVIGKVVDDIPSPSGSSNIDWLYLTNVQGGLAQEIYRTNTMGGQPPHSCAPGSAVVVKYTSIYYFTGGLE</sequence>
<dbReference type="OrthoDB" id="1859733at2759"/>
<evidence type="ECO:0000313" key="3">
    <source>
        <dbReference type="Proteomes" id="UP001150266"/>
    </source>
</evidence>
<accession>A0A9W9ATM7</accession>
<dbReference type="Pfam" id="PF11937">
    <property type="entry name" value="DUF3455"/>
    <property type="match status" value="1"/>
</dbReference>
<evidence type="ECO:0000256" key="1">
    <source>
        <dbReference type="SAM" id="SignalP"/>
    </source>
</evidence>
<dbReference type="EMBL" id="JAOTPV010000001">
    <property type="protein sequence ID" value="KAJ4490260.1"/>
    <property type="molecule type" value="Genomic_DNA"/>
</dbReference>
<reference evidence="2" key="1">
    <citation type="submission" date="2022-08" db="EMBL/GenBank/DDBJ databases">
        <title>A Global Phylogenomic Analysis of the Shiitake Genus Lentinula.</title>
        <authorList>
            <consortium name="DOE Joint Genome Institute"/>
            <person name="Sierra-Patev S."/>
            <person name="Min B."/>
            <person name="Naranjo-Ortiz M."/>
            <person name="Looney B."/>
            <person name="Konkel Z."/>
            <person name="Slot J.C."/>
            <person name="Sakamoto Y."/>
            <person name="Steenwyk J.L."/>
            <person name="Rokas A."/>
            <person name="Carro J."/>
            <person name="Camarero S."/>
            <person name="Ferreira P."/>
            <person name="Molpeceres G."/>
            <person name="Ruiz-Duenas F.J."/>
            <person name="Serrano A."/>
            <person name="Henrissat B."/>
            <person name="Drula E."/>
            <person name="Hughes K.W."/>
            <person name="Mata J.L."/>
            <person name="Ishikawa N.K."/>
            <person name="Vargas-Isla R."/>
            <person name="Ushijima S."/>
            <person name="Smith C.A."/>
            <person name="Ahrendt S."/>
            <person name="Andreopoulos W."/>
            <person name="He G."/>
            <person name="Labutti K."/>
            <person name="Lipzen A."/>
            <person name="Ng V."/>
            <person name="Riley R."/>
            <person name="Sandor L."/>
            <person name="Barry K."/>
            <person name="Martinez A.T."/>
            <person name="Xiao Y."/>
            <person name="Gibbons J.G."/>
            <person name="Terashima K."/>
            <person name="Grigoriev I.V."/>
            <person name="Hibbett D.S."/>
        </authorList>
    </citation>
    <scope>NUCLEOTIDE SEQUENCE</scope>
    <source>
        <strain evidence="2">JLM2183</strain>
    </source>
</reference>
<comment type="caution">
    <text evidence="2">The sequence shown here is derived from an EMBL/GenBank/DDBJ whole genome shotgun (WGS) entry which is preliminary data.</text>
</comment>
<gene>
    <name evidence="2" type="ORF">J3R30DRAFT_54931</name>
</gene>
<feature type="chain" id="PRO_5040986803" description="Malate dehydrogenase" evidence="1">
    <location>
        <begin position="24"/>
        <end position="257"/>
    </location>
</feature>
<name>A0A9W9ATM7_9AGAR</name>
<dbReference type="AlphaFoldDB" id="A0A9W9ATM7"/>
<feature type="signal peptide" evidence="1">
    <location>
        <begin position="1"/>
        <end position="23"/>
    </location>
</feature>
<evidence type="ECO:0000313" key="2">
    <source>
        <dbReference type="EMBL" id="KAJ4490260.1"/>
    </source>
</evidence>
<evidence type="ECO:0008006" key="4">
    <source>
        <dbReference type="Google" id="ProtNLM"/>
    </source>
</evidence>
<dbReference type="PANTHER" id="PTHR35567">
    <property type="entry name" value="MALATE DEHYDROGENASE (AFU_ORTHOLOGUE AFUA_2G13800)"/>
    <property type="match status" value="1"/>
</dbReference>
<dbReference type="Proteomes" id="UP001150266">
    <property type="component" value="Unassembled WGS sequence"/>
</dbReference>
<dbReference type="InterPro" id="IPR021851">
    <property type="entry name" value="DUF3455"/>
</dbReference>
<dbReference type="PANTHER" id="PTHR35567:SF1">
    <property type="entry name" value="CONSERVED FUNGAL PROTEIN (AFU_ORTHOLOGUE AFUA_1G14230)"/>
    <property type="match status" value="1"/>
</dbReference>
<keyword evidence="3" id="KW-1185">Reference proteome</keyword>